<evidence type="ECO:0000313" key="2">
    <source>
        <dbReference type="Proteomes" id="UP001041814"/>
    </source>
</evidence>
<reference evidence="1" key="1">
    <citation type="submission" date="2017-08" db="EMBL/GenBank/DDBJ databases">
        <authorList>
            <person name="Imhoff J.F."/>
            <person name="Rahn T."/>
            <person name="Kuenzel S."/>
            <person name="Neulinger S.C."/>
        </authorList>
    </citation>
    <scope>NUCLEOTIDE SEQUENCE</scope>
    <source>
        <strain evidence="1">IM 151</strain>
    </source>
</reference>
<dbReference type="InterPro" id="IPR021549">
    <property type="entry name" value="DUF2894"/>
</dbReference>
<dbReference type="Pfam" id="PF11445">
    <property type="entry name" value="DUF2894"/>
    <property type="match status" value="1"/>
</dbReference>
<gene>
    <name evidence="1" type="ORF">CKO43_04190</name>
</gene>
<proteinExistence type="predicted"/>
<name>A0ABS1DS18_RUBGE</name>
<evidence type="ECO:0008006" key="3">
    <source>
        <dbReference type="Google" id="ProtNLM"/>
    </source>
</evidence>
<keyword evidence="2" id="KW-1185">Reference proteome</keyword>
<dbReference type="Proteomes" id="UP001041814">
    <property type="component" value="Unassembled WGS sequence"/>
</dbReference>
<accession>A0ABS1DS18</accession>
<comment type="caution">
    <text evidence="1">The sequence shown here is derived from an EMBL/GenBank/DDBJ whole genome shotgun (WGS) entry which is preliminary data.</text>
</comment>
<evidence type="ECO:0000313" key="1">
    <source>
        <dbReference type="EMBL" id="MBK1711980.1"/>
    </source>
</evidence>
<dbReference type="RefSeq" id="WP_200229970.1">
    <property type="nucleotide sequence ID" value="NZ_NRRT01000040.1"/>
</dbReference>
<dbReference type="EMBL" id="NRRU01000010">
    <property type="protein sequence ID" value="MBK1711980.1"/>
    <property type="molecule type" value="Genomic_DNA"/>
</dbReference>
<sequence length="201" mass="21075">MNEAPEHDPLAAVQAWSRRTAPDAVTLAIAQGLARRAATAQGTARQLLLARLHGRIAAESGPAAVAAALPHAEPALAGLVALVERLGRAATPVGPDATAPRLLAAEPRPLRAVAAFQGTWQRLKTDHRLRQAMAEVPANAGPLHSSRVVHRMLETLRESAPAYLEALIGQAETLALLEQELDASLKPGRGDAGVRGKGGRR</sequence>
<protein>
    <recommendedName>
        <fullName evidence="3">DUF2894 family protein</fullName>
    </recommendedName>
</protein>
<reference evidence="1" key="2">
    <citation type="journal article" date="2020" name="Microorganisms">
        <title>Osmotic Adaptation and Compatible Solute Biosynthesis of Phototrophic Bacteria as Revealed from Genome Analyses.</title>
        <authorList>
            <person name="Imhoff J.F."/>
            <person name="Rahn T."/>
            <person name="Kunzel S."/>
            <person name="Keller A."/>
            <person name="Neulinger S.C."/>
        </authorList>
    </citation>
    <scope>NUCLEOTIDE SEQUENCE</scope>
    <source>
        <strain evidence="1">IM 151</strain>
    </source>
</reference>
<organism evidence="1 2">
    <name type="scientific">Rubrivivax gelatinosus</name>
    <name type="common">Rhodocyclus gelatinosus</name>
    <name type="synonym">Rhodopseudomonas gelatinosa</name>
    <dbReference type="NCBI Taxonomy" id="28068"/>
    <lineage>
        <taxon>Bacteria</taxon>
        <taxon>Pseudomonadati</taxon>
        <taxon>Pseudomonadota</taxon>
        <taxon>Betaproteobacteria</taxon>
        <taxon>Burkholderiales</taxon>
        <taxon>Sphaerotilaceae</taxon>
        <taxon>Rubrivivax</taxon>
    </lineage>
</organism>